<dbReference type="EMBL" id="QSTL01000008">
    <property type="protein sequence ID" value="RGM55570.1"/>
    <property type="molecule type" value="Genomic_DNA"/>
</dbReference>
<dbReference type="EMBL" id="JAWDEU010000001">
    <property type="protein sequence ID" value="MDU0243139.1"/>
    <property type="molecule type" value="Genomic_DNA"/>
</dbReference>
<dbReference type="EMBL" id="WCUQ01000001">
    <property type="protein sequence ID" value="KAB4128972.1"/>
    <property type="molecule type" value="Genomic_DNA"/>
</dbReference>
<dbReference type="Proteomes" id="UP000285343">
    <property type="component" value="Unassembled WGS sequence"/>
</dbReference>
<dbReference type="Proteomes" id="UP000433928">
    <property type="component" value="Unassembled WGS sequence"/>
</dbReference>
<dbReference type="EMBL" id="JAQNSB010000009">
    <property type="protein sequence ID" value="MDC1854634.1"/>
    <property type="molecule type" value="Genomic_DNA"/>
</dbReference>
<feature type="transmembrane region" description="Helical" evidence="7">
    <location>
        <begin position="75"/>
        <end position="92"/>
    </location>
</feature>
<dbReference type="Proteomes" id="UP000285283">
    <property type="component" value="Unassembled WGS sequence"/>
</dbReference>
<dbReference type="Proteomes" id="UP000462376">
    <property type="component" value="Unassembled WGS sequence"/>
</dbReference>
<evidence type="ECO:0000313" key="30">
    <source>
        <dbReference type="EMBL" id="RGK86896.1"/>
    </source>
</evidence>
<dbReference type="EMBL" id="QSEE01000001">
    <property type="protein sequence ID" value="RGZ51654.1"/>
    <property type="molecule type" value="Genomic_DNA"/>
</dbReference>
<dbReference type="Proteomes" id="UP000283684">
    <property type="component" value="Unassembled WGS sequence"/>
</dbReference>
<evidence type="ECO:0000313" key="25">
    <source>
        <dbReference type="EMBL" id="MDC1903400.1"/>
    </source>
</evidence>
<reference evidence="26" key="7">
    <citation type="submission" date="2023-10" db="EMBL/GenBank/DDBJ databases">
        <title>Genome of Potential pathogenic bacteria in Crohn's disease.</title>
        <authorList>
            <person name="Rodriguez-Palacios A."/>
        </authorList>
    </citation>
    <scope>NUCLEOTIDE SEQUENCE</scope>
    <source>
        <strain evidence="26">CavFT-hAR50</strain>
    </source>
</reference>
<dbReference type="Proteomes" id="UP000283601">
    <property type="component" value="Unassembled WGS sequence"/>
</dbReference>
<comment type="subcellular location">
    <subcellularLocation>
        <location evidence="1 7">Cell membrane</location>
        <topology evidence="1 7">Multi-pass membrane protein</topology>
    </subcellularLocation>
</comment>
<accession>A0A174QDY6</accession>
<evidence type="ECO:0000313" key="56">
    <source>
        <dbReference type="Proteomes" id="UP000284022"/>
    </source>
</evidence>
<evidence type="ECO:0000313" key="66">
    <source>
        <dbReference type="Proteomes" id="UP000441711"/>
    </source>
</evidence>
<dbReference type="Proteomes" id="UP000095614">
    <property type="component" value="Unassembled WGS sequence"/>
</dbReference>
<dbReference type="GO" id="GO:0005886">
    <property type="term" value="C:plasma membrane"/>
    <property type="evidence" value="ECO:0007669"/>
    <property type="project" value="UniProtKB-SubCell"/>
</dbReference>
<evidence type="ECO:0000313" key="12">
    <source>
        <dbReference type="EMBL" id="KAB4111661.1"/>
    </source>
</evidence>
<evidence type="ECO:0000313" key="29">
    <source>
        <dbReference type="EMBL" id="RGJ90417.1"/>
    </source>
</evidence>
<dbReference type="EMBL" id="WCUA01000006">
    <property type="protein sequence ID" value="KAB4186274.1"/>
    <property type="molecule type" value="Genomic_DNA"/>
</dbReference>
<dbReference type="Proteomes" id="UP000441711">
    <property type="component" value="Unassembled WGS sequence"/>
</dbReference>
<evidence type="ECO:0000313" key="15">
    <source>
        <dbReference type="EMBL" id="KAB4182766.1"/>
    </source>
</evidence>
<evidence type="ECO:0000313" key="69">
    <source>
        <dbReference type="Proteomes" id="UP000487221"/>
    </source>
</evidence>
<dbReference type="Pfam" id="PF01914">
    <property type="entry name" value="MarC"/>
    <property type="match status" value="1"/>
</dbReference>
<evidence type="ECO:0000313" key="49">
    <source>
        <dbReference type="Proteomes" id="UP000260874"/>
    </source>
</evidence>
<evidence type="ECO:0000313" key="37">
    <source>
        <dbReference type="EMBL" id="RGV41702.1"/>
    </source>
</evidence>
<dbReference type="EMBL" id="QRJL01000022">
    <property type="protein sequence ID" value="RHH25907.1"/>
    <property type="molecule type" value="Genomic_DNA"/>
</dbReference>
<dbReference type="EMBL" id="WCTL01000002">
    <property type="protein sequence ID" value="KAB4240317.1"/>
    <property type="molecule type" value="Genomic_DNA"/>
</dbReference>
<reference evidence="20 71" key="5">
    <citation type="submission" date="2020-12" db="EMBL/GenBank/DDBJ databases">
        <title>Microorganisms.</title>
        <authorList>
            <person name="Matos J."/>
            <person name="Faleiro L."/>
            <person name="Duarte I."/>
        </authorList>
    </citation>
    <scope>NUCLEOTIDE SEQUENCE [LARGE SCALE GENOMIC DNA]</scope>
    <source>
        <strain evidence="20 71">PtFD3Pch2</strain>
    </source>
</reference>
<dbReference type="Proteomes" id="UP000432488">
    <property type="component" value="Unassembled WGS sequence"/>
</dbReference>
<evidence type="ECO:0000313" key="45">
    <source>
        <dbReference type="Proteomes" id="UP000186549"/>
    </source>
</evidence>
<dbReference type="EMBL" id="QSRB01000004">
    <property type="protein sequence ID" value="RGK86896.1"/>
    <property type="molecule type" value="Genomic_DNA"/>
</dbReference>
<evidence type="ECO:0000313" key="60">
    <source>
        <dbReference type="Proteomes" id="UP000285343"/>
    </source>
</evidence>
<evidence type="ECO:0000313" key="24">
    <source>
        <dbReference type="EMBL" id="MDC1879291.1"/>
    </source>
</evidence>
<evidence type="ECO:0000256" key="1">
    <source>
        <dbReference type="ARBA" id="ARBA00004651"/>
    </source>
</evidence>
<evidence type="ECO:0000313" key="44">
    <source>
        <dbReference type="Proteomes" id="UP000095766"/>
    </source>
</evidence>
<evidence type="ECO:0000313" key="55">
    <source>
        <dbReference type="Proteomes" id="UP000283766"/>
    </source>
</evidence>
<dbReference type="Proteomes" id="UP001215818">
    <property type="component" value="Unassembled WGS sequence"/>
</dbReference>
<evidence type="ECO:0000313" key="27">
    <source>
        <dbReference type="EMBL" id="OKZ32509.1"/>
    </source>
</evidence>
<dbReference type="Proteomes" id="UP000095766">
    <property type="component" value="Unassembled WGS sequence"/>
</dbReference>
<evidence type="ECO:0000313" key="43">
    <source>
        <dbReference type="Proteomes" id="UP000095614"/>
    </source>
</evidence>
<name>A0A174QDY6_BACUN</name>
<reference evidence="43 44" key="1">
    <citation type="submission" date="2015-09" db="EMBL/GenBank/DDBJ databases">
        <authorList>
            <consortium name="Pathogen Informatics"/>
        </authorList>
    </citation>
    <scope>NUCLEOTIDE SEQUENCE [LARGE SCALE GENOMIC DNA]</scope>
    <source>
        <strain evidence="8 43">2789STDY5834847</strain>
        <strain evidence="9 44">2789STDY5834898</strain>
    </source>
</reference>
<evidence type="ECO:0000313" key="57">
    <source>
        <dbReference type="Proteomes" id="UP000284514"/>
    </source>
</evidence>
<evidence type="ECO:0000313" key="67">
    <source>
        <dbReference type="Proteomes" id="UP000442334"/>
    </source>
</evidence>
<dbReference type="AlphaFoldDB" id="A0A174QDY6"/>
<dbReference type="EMBL" id="QRZC01000013">
    <property type="protein sequence ID" value="RGV41702.1"/>
    <property type="molecule type" value="Genomic_DNA"/>
</dbReference>
<dbReference type="Proteomes" id="UP001214113">
    <property type="component" value="Unassembled WGS sequence"/>
</dbReference>
<dbReference type="Proteomes" id="UP001213309">
    <property type="component" value="Unassembled WGS sequence"/>
</dbReference>
<dbReference type="Proteomes" id="UP000260795">
    <property type="component" value="Unassembled WGS sequence"/>
</dbReference>
<dbReference type="EMBL" id="QRXV01000029">
    <property type="protein sequence ID" value="RGU35258.1"/>
    <property type="molecule type" value="Genomic_DNA"/>
</dbReference>
<evidence type="ECO:0000313" key="9">
    <source>
        <dbReference type="EMBL" id="CUP69178.1"/>
    </source>
</evidence>
<evidence type="ECO:0000313" key="54">
    <source>
        <dbReference type="Proteomes" id="UP000283684"/>
    </source>
</evidence>
<dbReference type="Proteomes" id="UP000431575">
    <property type="component" value="Unassembled WGS sequence"/>
</dbReference>
<evidence type="ECO:0000256" key="3">
    <source>
        <dbReference type="ARBA" id="ARBA00022475"/>
    </source>
</evidence>
<dbReference type="Proteomes" id="UP000284640">
    <property type="component" value="Unassembled WGS sequence"/>
</dbReference>
<evidence type="ECO:0000313" key="50">
    <source>
        <dbReference type="Proteomes" id="UP000261295"/>
    </source>
</evidence>
<dbReference type="EMBL" id="QSJZ01000002">
    <property type="protein sequence ID" value="RHE24986.1"/>
    <property type="molecule type" value="Genomic_DNA"/>
</dbReference>
<dbReference type="Proteomes" id="UP001181247">
    <property type="component" value="Unassembled WGS sequence"/>
</dbReference>
<dbReference type="Proteomes" id="UP000260874">
    <property type="component" value="Unassembled WGS sequence"/>
</dbReference>
<evidence type="ECO:0000313" key="13">
    <source>
        <dbReference type="EMBL" id="KAB4128972.1"/>
    </source>
</evidence>
<dbReference type="EMBL" id="WCUR01000103">
    <property type="protein sequence ID" value="KAB4111661.1"/>
    <property type="molecule type" value="Genomic_DNA"/>
</dbReference>
<dbReference type="Proteomes" id="UP000283680">
    <property type="component" value="Unassembled WGS sequence"/>
</dbReference>
<dbReference type="OrthoDB" id="21094at2"/>
<reference evidence="27 45" key="2">
    <citation type="journal article" date="2016" name="Nat. Biotechnol.">
        <title>Measurement of bacterial replication rates in microbial communities.</title>
        <authorList>
            <person name="Brown C.T."/>
            <person name="Olm M.R."/>
            <person name="Thomas B.C."/>
            <person name="Banfield J.F."/>
        </authorList>
    </citation>
    <scope>NUCLEOTIDE SEQUENCE [LARGE SCALE GENOMIC DNA]</scope>
    <source>
        <strain evidence="27">45_41</strain>
    </source>
</reference>
<evidence type="ECO:0000313" key="47">
    <source>
        <dbReference type="Proteomes" id="UP000260795"/>
    </source>
</evidence>
<dbReference type="Proteomes" id="UP000442334">
    <property type="component" value="Unassembled WGS sequence"/>
</dbReference>
<evidence type="ECO:0000313" key="41">
    <source>
        <dbReference type="EMBL" id="RHE55940.1"/>
    </source>
</evidence>
<evidence type="ECO:0000256" key="2">
    <source>
        <dbReference type="ARBA" id="ARBA00009784"/>
    </source>
</evidence>
<reference evidence="21 72" key="6">
    <citation type="submission" date="2022-10" db="EMBL/GenBank/DDBJ databases">
        <title>Human gut microbiome strain richness.</title>
        <authorList>
            <person name="Chen-Liaw A."/>
        </authorList>
    </citation>
    <scope>NUCLEOTIDE SEQUENCE [LARGE SCALE GENOMIC DNA]</scope>
    <source>
        <strain evidence="25">1001713st1_F9_1001713B170221_170320</strain>
        <strain evidence="24">1001713st2_A4_1001713B170214_170313</strain>
        <strain evidence="21">A1_m1001262Bd0_191120</strain>
        <strain evidence="23">BSD2780061687st1_G10_BSD2780061687b_171204</strain>
        <strain evidence="22 72">D53st1_B1_D53t1_180928</strain>
    </source>
</reference>
<organism evidence="9 44">
    <name type="scientific">Bacteroides uniformis</name>
    <dbReference type="NCBI Taxonomy" id="820"/>
    <lineage>
        <taxon>Bacteria</taxon>
        <taxon>Pseudomonadati</taxon>
        <taxon>Bacteroidota</taxon>
        <taxon>Bacteroidia</taxon>
        <taxon>Bacteroidales</taxon>
        <taxon>Bacteroidaceae</taxon>
        <taxon>Bacteroides</taxon>
    </lineage>
</organism>
<evidence type="ECO:0000313" key="68">
    <source>
        <dbReference type="Proteomes" id="UP000462376"/>
    </source>
</evidence>
<evidence type="ECO:0000313" key="21">
    <source>
        <dbReference type="EMBL" id="MDC1752474.1"/>
    </source>
</evidence>
<evidence type="ECO:0000313" key="23">
    <source>
        <dbReference type="EMBL" id="MDC1854634.1"/>
    </source>
</evidence>
<evidence type="ECO:0000313" key="14">
    <source>
        <dbReference type="EMBL" id="KAB4167957.1"/>
    </source>
</evidence>
<dbReference type="EMBL" id="WCTJ01000038">
    <property type="protein sequence ID" value="KAB4248522.1"/>
    <property type="molecule type" value="Genomic_DNA"/>
</dbReference>
<evidence type="ECO:0000313" key="28">
    <source>
        <dbReference type="EMBL" id="RGI73752.1"/>
    </source>
</evidence>
<feature type="transmembrane region" description="Helical" evidence="7">
    <location>
        <begin position="49"/>
        <end position="69"/>
    </location>
</feature>
<dbReference type="EMBL" id="CZAO01000009">
    <property type="protein sequence ID" value="CUP69178.1"/>
    <property type="molecule type" value="Genomic_DNA"/>
</dbReference>
<evidence type="ECO:0000313" key="39">
    <source>
        <dbReference type="EMBL" id="RHC71513.1"/>
    </source>
</evidence>
<dbReference type="EMBL" id="JAQNSG010000003">
    <property type="protein sequence ID" value="MDC1879291.1"/>
    <property type="molecule type" value="Genomic_DNA"/>
</dbReference>
<dbReference type="EMBL" id="QRVP01000001">
    <property type="protein sequence ID" value="RGS57463.1"/>
    <property type="molecule type" value="Genomic_DNA"/>
</dbReference>
<evidence type="ECO:0000313" key="11">
    <source>
        <dbReference type="EMBL" id="KAB4106306.1"/>
    </source>
</evidence>
<dbReference type="PANTHER" id="PTHR33508">
    <property type="entry name" value="UPF0056 MEMBRANE PROTEIN YHCE"/>
    <property type="match status" value="1"/>
</dbReference>
<keyword evidence="4 7" id="KW-0812">Transmembrane</keyword>
<dbReference type="Proteomes" id="UP000260759">
    <property type="component" value="Unassembled WGS sequence"/>
</dbReference>
<evidence type="ECO:0000313" key="63">
    <source>
        <dbReference type="Proteomes" id="UP000433928"/>
    </source>
</evidence>
<dbReference type="Proteomes" id="UP000260844">
    <property type="component" value="Unassembled WGS sequence"/>
</dbReference>
<dbReference type="Proteomes" id="UP000186549">
    <property type="component" value="Unassembled WGS sequence"/>
</dbReference>
<dbReference type="EMBL" id="CZAF01000001">
    <property type="protein sequence ID" value="CUO41715.1"/>
    <property type="molecule type" value="Genomic_DNA"/>
</dbReference>
<keyword evidence="5 7" id="KW-1133">Transmembrane helix</keyword>
<dbReference type="InterPro" id="IPR002771">
    <property type="entry name" value="Multi_antbiot-R_MarC"/>
</dbReference>
<evidence type="ECO:0000313" key="36">
    <source>
        <dbReference type="EMBL" id="RGU35258.1"/>
    </source>
</evidence>
<evidence type="ECO:0000313" key="33">
    <source>
        <dbReference type="EMBL" id="RGN97374.1"/>
    </source>
</evidence>
<dbReference type="Proteomes" id="UP000487221">
    <property type="component" value="Unassembled WGS sequence"/>
</dbReference>
<dbReference type="Proteomes" id="UP000434462">
    <property type="component" value="Unassembled WGS sequence"/>
</dbReference>
<evidence type="ECO:0000313" key="71">
    <source>
        <dbReference type="Proteomes" id="UP001196342"/>
    </source>
</evidence>
<proteinExistence type="inferred from homology"/>
<dbReference type="EMBL" id="QSVA01000001">
    <property type="protein sequence ID" value="RGN97374.1"/>
    <property type="molecule type" value="Genomic_DNA"/>
</dbReference>
<evidence type="ECO:0000313" key="72">
    <source>
        <dbReference type="Proteomes" id="UP001215818"/>
    </source>
</evidence>
<evidence type="ECO:0000313" key="26">
    <source>
        <dbReference type="EMBL" id="MDU0243139.1"/>
    </source>
</evidence>
<dbReference type="RefSeq" id="WP_008665785.1">
    <property type="nucleotide sequence ID" value="NZ_AP019724.1"/>
</dbReference>
<evidence type="ECO:0000313" key="20">
    <source>
        <dbReference type="EMBL" id="MBT8726136.1"/>
    </source>
</evidence>
<evidence type="ECO:0000313" key="38">
    <source>
        <dbReference type="EMBL" id="RGZ51654.1"/>
    </source>
</evidence>
<evidence type="ECO:0000313" key="35">
    <source>
        <dbReference type="EMBL" id="RGS57463.1"/>
    </source>
</evidence>
<keyword evidence="3" id="KW-1003">Cell membrane</keyword>
<evidence type="ECO:0000313" key="34">
    <source>
        <dbReference type="EMBL" id="RGQ48498.1"/>
    </source>
</evidence>
<dbReference type="EMBL" id="QSIF01000042">
    <property type="protein sequence ID" value="RHC71513.1"/>
    <property type="molecule type" value="Genomic_DNA"/>
</dbReference>
<evidence type="ECO:0000313" key="52">
    <source>
        <dbReference type="Proteomes" id="UP000283601"/>
    </source>
</evidence>
<dbReference type="EMBL" id="WCUP01000014">
    <property type="protein sequence ID" value="KAB4106306.1"/>
    <property type="molecule type" value="Genomic_DNA"/>
</dbReference>
<dbReference type="Proteomes" id="UP000283766">
    <property type="component" value="Unassembled WGS sequence"/>
</dbReference>
<evidence type="ECO:0000313" key="53">
    <source>
        <dbReference type="Proteomes" id="UP000283680"/>
    </source>
</evidence>
<dbReference type="Proteomes" id="UP000284514">
    <property type="component" value="Unassembled WGS sequence"/>
</dbReference>
<feature type="transmembrane region" description="Helical" evidence="7">
    <location>
        <begin position="184"/>
        <end position="205"/>
    </location>
</feature>
<dbReference type="EMBL" id="QSKL01000028">
    <property type="protein sequence ID" value="RHE55940.1"/>
    <property type="molecule type" value="Genomic_DNA"/>
</dbReference>
<dbReference type="EMBL" id="WCUG01000018">
    <property type="protein sequence ID" value="KAB4167957.1"/>
    <property type="molecule type" value="Genomic_DNA"/>
</dbReference>
<dbReference type="PANTHER" id="PTHR33508:SF1">
    <property type="entry name" value="UPF0056 MEMBRANE PROTEIN YHCE"/>
    <property type="match status" value="1"/>
</dbReference>
<dbReference type="GeneID" id="99750804"/>
<evidence type="ECO:0000313" key="31">
    <source>
        <dbReference type="EMBL" id="RGL13126.1"/>
    </source>
</evidence>
<evidence type="ECO:0000313" key="17">
    <source>
        <dbReference type="EMBL" id="KAB4238874.1"/>
    </source>
</evidence>
<feature type="transmembrane region" description="Helical" evidence="7">
    <location>
        <begin position="142"/>
        <end position="163"/>
    </location>
</feature>
<reference evidence="61 62" key="4">
    <citation type="journal article" date="2019" name="Nat. Med.">
        <title>A library of human gut bacterial isolates paired with longitudinal multiomics data enables mechanistic microbiome research.</title>
        <authorList>
            <person name="Poyet M."/>
            <person name="Groussin M."/>
            <person name="Gibbons S.M."/>
            <person name="Avila-Pacheco J."/>
            <person name="Jiang X."/>
            <person name="Kearney S.M."/>
            <person name="Perrotta A.R."/>
            <person name="Berdy B."/>
            <person name="Zhao S."/>
            <person name="Lieberman T.D."/>
            <person name="Swanson P.K."/>
            <person name="Smith M."/>
            <person name="Roesemann S."/>
            <person name="Alexander J.E."/>
            <person name="Rich S.A."/>
            <person name="Livny J."/>
            <person name="Vlamakis H."/>
            <person name="Clish C."/>
            <person name="Bullock K."/>
            <person name="Deik A."/>
            <person name="Scott J."/>
            <person name="Pierce K.A."/>
            <person name="Xavier R.J."/>
            <person name="Alm E.J."/>
        </authorList>
    </citation>
    <scope>NUCLEOTIDE SEQUENCE [LARGE SCALE GENOMIC DNA]</scope>
    <source>
        <strain evidence="15 69">BIOML-A19</strain>
        <strain evidence="16 67">BIOML-A21</strain>
        <strain evidence="14 63">BIOML-A27</strain>
        <strain evidence="19 70">BIOML-A3</strain>
        <strain evidence="11 66">BIOML-A36</strain>
        <strain evidence="13 65">BIOML-A37</strain>
        <strain evidence="12 64">BIOML-A38</strain>
        <strain evidence="10 62">BIOML-A42</strain>
        <strain evidence="18 68">BIOML-A5</strain>
        <strain evidence="17 61">BIOML-A6</strain>
    </source>
</reference>
<dbReference type="EMBL" id="QSRK01000015">
    <property type="protein sequence ID" value="RGL13126.1"/>
    <property type="molecule type" value="Genomic_DNA"/>
</dbReference>
<dbReference type="Proteomes" id="UP000263754">
    <property type="component" value="Unassembled WGS sequence"/>
</dbReference>
<evidence type="ECO:0000313" key="19">
    <source>
        <dbReference type="EMBL" id="KAB4248522.1"/>
    </source>
</evidence>
<dbReference type="Proteomes" id="UP001222603">
    <property type="component" value="Unassembled WGS sequence"/>
</dbReference>
<dbReference type="Proteomes" id="UP000438773">
    <property type="component" value="Unassembled WGS sequence"/>
</dbReference>
<evidence type="ECO:0000313" key="8">
    <source>
        <dbReference type="EMBL" id="CUO41715.1"/>
    </source>
</evidence>
<sequence length="221" mass="24315">MDTILPFALLCFTSFFTLTNPLGTMPVFLTMTHGMTDRERQSVVSRATLVAFITIMVFTFAGQFLFKFFGISTNGFRIAGGVIIFKIGFDMLQARYTPMKLKDEEIKTYADDISITPLGIPMLCGPGAIANAIVLMQDAHTIQMKGVLIGMIAFIYLITFFILRASTRLVKILGETGNNVMMRLMGLILMVIAVECFVSGVKPILVDILKEGGIPSLAHLL</sequence>
<evidence type="ECO:0000256" key="5">
    <source>
        <dbReference type="ARBA" id="ARBA00022989"/>
    </source>
</evidence>
<dbReference type="EMBL" id="QRTH01000010">
    <property type="protein sequence ID" value="RGQ48498.1"/>
    <property type="molecule type" value="Genomic_DNA"/>
</dbReference>
<keyword evidence="6 7" id="KW-0472">Membrane</keyword>
<reference evidence="46 47" key="3">
    <citation type="submission" date="2018-08" db="EMBL/GenBank/DDBJ databases">
        <title>A genome reference for cultivated species of the human gut microbiota.</title>
        <authorList>
            <person name="Zou Y."/>
            <person name="Xue W."/>
            <person name="Luo G."/>
        </authorList>
    </citation>
    <scope>NUCLEOTIDE SEQUENCE [LARGE SCALE GENOMIC DNA]</scope>
    <source>
        <strain evidence="37 60">AF14-42</strain>
        <strain evidence="36 56">AF17-20</strain>
        <strain evidence="35 59">AF21-53</strain>
        <strain evidence="34 53">AF28-11</strain>
        <strain evidence="42 55">AM18-14LB</strain>
        <strain evidence="41 58">AM27-46</strain>
        <strain evidence="40 52">AM29-12AC</strain>
        <strain evidence="39 57">AM34-25</strain>
        <strain evidence="38 54">AM50-4</strain>
        <strain evidence="33 46">OM03-4</strain>
        <strain evidence="32 50">OM07-9</strain>
        <strain evidence="31 47">TF08-13</strain>
        <strain evidence="30 49">TF09-22</strain>
        <strain evidence="29 48">TM04-30</strain>
        <strain evidence="28 51">TM10-17</strain>
    </source>
</reference>
<evidence type="ECO:0000313" key="62">
    <source>
        <dbReference type="Proteomes" id="UP000432488"/>
    </source>
</evidence>
<evidence type="ECO:0000313" key="46">
    <source>
        <dbReference type="Proteomes" id="UP000260759"/>
    </source>
</evidence>
<evidence type="ECO:0000313" key="40">
    <source>
        <dbReference type="EMBL" id="RHE24986.1"/>
    </source>
</evidence>
<evidence type="ECO:0000313" key="10">
    <source>
        <dbReference type="EMBL" id="KAB4089782.1"/>
    </source>
</evidence>
<dbReference type="Proteomes" id="UP000487989">
    <property type="component" value="Unassembled WGS sequence"/>
</dbReference>
<dbReference type="NCBIfam" id="TIGR00427">
    <property type="entry name" value="NAAT family transporter"/>
    <property type="match status" value="1"/>
</dbReference>
<dbReference type="EMBL" id="JAQNRK010000011">
    <property type="protein sequence ID" value="MDC1794962.1"/>
    <property type="molecule type" value="Genomic_DNA"/>
</dbReference>
<evidence type="ECO:0000313" key="64">
    <source>
        <dbReference type="Proteomes" id="UP000434462"/>
    </source>
</evidence>
<comment type="similarity">
    <text evidence="2 7">Belongs to the UPF0056 (MarC) family.</text>
</comment>
<evidence type="ECO:0000313" key="61">
    <source>
        <dbReference type="Proteomes" id="UP000431575"/>
    </source>
</evidence>
<evidence type="ECO:0000313" key="22">
    <source>
        <dbReference type="EMBL" id="MDC1794962.1"/>
    </source>
</evidence>
<dbReference type="EMBL" id="MNQU01000227">
    <property type="protein sequence ID" value="OKZ32509.1"/>
    <property type="molecule type" value="Genomic_DNA"/>
</dbReference>
<dbReference type="Proteomes" id="UP001196342">
    <property type="component" value="Unassembled WGS sequence"/>
</dbReference>
<dbReference type="Proteomes" id="UP001218502">
    <property type="component" value="Unassembled WGS sequence"/>
</dbReference>
<feature type="transmembrane region" description="Helical" evidence="7">
    <location>
        <begin position="113"/>
        <end position="136"/>
    </location>
</feature>
<evidence type="ECO:0000313" key="42">
    <source>
        <dbReference type="EMBL" id="RHH25907.1"/>
    </source>
</evidence>
<dbReference type="Proteomes" id="UP000284022">
    <property type="component" value="Unassembled WGS sequence"/>
</dbReference>
<dbReference type="EMBL" id="QSPV01000018">
    <property type="protein sequence ID" value="RGJ90417.1"/>
    <property type="molecule type" value="Genomic_DNA"/>
</dbReference>
<evidence type="ECO:0000313" key="48">
    <source>
        <dbReference type="Proteomes" id="UP000260844"/>
    </source>
</evidence>
<dbReference type="EMBL" id="WCUV01000010">
    <property type="protein sequence ID" value="KAB4089782.1"/>
    <property type="molecule type" value="Genomic_DNA"/>
</dbReference>
<evidence type="ECO:0000313" key="51">
    <source>
        <dbReference type="Proteomes" id="UP000263754"/>
    </source>
</evidence>
<dbReference type="EMBL" id="JAQNSI010000627">
    <property type="protein sequence ID" value="MDC1903400.1"/>
    <property type="molecule type" value="Genomic_DNA"/>
</dbReference>
<evidence type="ECO:0000256" key="4">
    <source>
        <dbReference type="ARBA" id="ARBA00022692"/>
    </source>
</evidence>
<dbReference type="EMBL" id="JAFBJK010000003">
    <property type="protein sequence ID" value="MBT8726136.1"/>
    <property type="molecule type" value="Genomic_DNA"/>
</dbReference>
<dbReference type="EMBL" id="WCTY01000023">
    <property type="protein sequence ID" value="KAB4182766.1"/>
    <property type="molecule type" value="Genomic_DNA"/>
</dbReference>
<evidence type="ECO:0000313" key="18">
    <source>
        <dbReference type="EMBL" id="KAB4240317.1"/>
    </source>
</evidence>
<keyword evidence="71" id="KW-1185">Reference proteome</keyword>
<evidence type="ECO:0000313" key="32">
    <source>
        <dbReference type="EMBL" id="RGM55570.1"/>
    </source>
</evidence>
<protein>
    <recommendedName>
        <fullName evidence="7">UPF0056 membrane protein</fullName>
    </recommendedName>
</protein>
<dbReference type="EMBL" id="JAQNQY010000007">
    <property type="protein sequence ID" value="MDC1752474.1"/>
    <property type="molecule type" value="Genomic_DNA"/>
</dbReference>
<feature type="transmembrane region" description="Helical" evidence="7">
    <location>
        <begin position="6"/>
        <end position="29"/>
    </location>
</feature>
<gene>
    <name evidence="9" type="primary">yhgN</name>
    <name evidence="27" type="ORF">BHV79_09970</name>
    <name evidence="42" type="ORF">DW216_20340</name>
    <name evidence="41" type="ORF">DW729_18455</name>
    <name evidence="40" type="ORF">DW758_05940</name>
    <name evidence="39" type="ORF">DW831_18110</name>
    <name evidence="38" type="ORF">DW988_02685</name>
    <name evidence="37" type="ORF">DWW14_11255</name>
    <name evidence="36" type="ORF">DWW83_20250</name>
    <name evidence="35" type="ORF">DWX87_00260</name>
    <name evidence="34" type="ORF">DWY92_16950</name>
    <name evidence="33" type="ORF">DXB37_00445</name>
    <name evidence="32" type="ORF">DXC07_10615</name>
    <name evidence="31" type="ORF">DXC80_10920</name>
    <name evidence="30" type="ORF">DXC91_06875</name>
    <name evidence="29" type="ORF">DXD40_16430</name>
    <name evidence="28" type="ORF">DXD90_15320</name>
    <name evidence="8" type="ORF">ERS852462_00360</name>
    <name evidence="9" type="ORF">ERS852510_02112</name>
    <name evidence="17" type="ORF">GAP41_17100</name>
    <name evidence="18" type="ORF">GAP47_03975</name>
    <name evidence="19" type="ORF">GAP48_18435</name>
    <name evidence="16" type="ORF">GAQ34_07985</name>
    <name evidence="15" type="ORF">GAQ44_12890</name>
    <name evidence="10" type="ORF">GAQ56_14425</name>
    <name evidence="14" type="ORF">GAQ59_16730</name>
    <name evidence="11" type="ORF">GAQ70_17835</name>
    <name evidence="12" type="ORF">GAQ72_18635</name>
    <name evidence="13" type="ORF">GAQ75_01445</name>
    <name evidence="20" type="ORF">JQN06_08140</name>
    <name evidence="22" type="ORF">POY73_12570</name>
    <name evidence="21" type="ORF">POY80_08465</name>
    <name evidence="25" type="ORF">POZ10_22585</name>
    <name evidence="23" type="ORF">POZ22_07555</name>
    <name evidence="24" type="ORF">POZ24_04535</name>
    <name evidence="26" type="ORF">RVH16_00075</name>
</gene>
<evidence type="ECO:0000313" key="58">
    <source>
        <dbReference type="Proteomes" id="UP000284640"/>
    </source>
</evidence>
<evidence type="ECO:0000313" key="70">
    <source>
        <dbReference type="Proteomes" id="UP000487989"/>
    </source>
</evidence>
<dbReference type="Proteomes" id="UP000261295">
    <property type="component" value="Unassembled WGS sequence"/>
</dbReference>
<evidence type="ECO:0000313" key="59">
    <source>
        <dbReference type="Proteomes" id="UP000285283"/>
    </source>
</evidence>
<dbReference type="EMBL" id="WCTM01000012">
    <property type="protein sequence ID" value="KAB4238874.1"/>
    <property type="molecule type" value="Genomic_DNA"/>
</dbReference>
<dbReference type="EMBL" id="QSOF01000023">
    <property type="protein sequence ID" value="RGI73752.1"/>
    <property type="molecule type" value="Genomic_DNA"/>
</dbReference>
<evidence type="ECO:0000313" key="16">
    <source>
        <dbReference type="EMBL" id="KAB4186274.1"/>
    </source>
</evidence>
<evidence type="ECO:0000313" key="65">
    <source>
        <dbReference type="Proteomes" id="UP000438773"/>
    </source>
</evidence>
<evidence type="ECO:0000256" key="7">
    <source>
        <dbReference type="RuleBase" id="RU362048"/>
    </source>
</evidence>
<evidence type="ECO:0000256" key="6">
    <source>
        <dbReference type="ARBA" id="ARBA00023136"/>
    </source>
</evidence>